<dbReference type="PANTHER" id="PTHR45790">
    <property type="entry name" value="SIROHEME SYNTHASE-RELATED"/>
    <property type="match status" value="1"/>
</dbReference>
<dbReference type="GO" id="GO:0019354">
    <property type="term" value="P:siroheme biosynthetic process"/>
    <property type="evidence" value="ECO:0007669"/>
    <property type="project" value="UniProtKB-UniPathway"/>
</dbReference>
<sequence length="271" mass="28276">MLIQMNALYLDPSMPKRSPDMVGQLSAPLQAGEVALVGAGPGDPDLLTIAAIKLLADCDAIVHDALVSEAILSLGSINAECIYAGKRGGRPSADQQDISDALIRLAKENKRVVRLKGGDPFVFGRGGEEARALVRAGVKFRVVPGITSGVAGPAMAGIPVTDRTVNSSIAFLTGHELSDESRINWPALVSAFPVLVFYMAARILPDLAERLIVAGLSESMPVAIIHNASLPDETVEVGTLAGAKSGSIKALPPSIVIVGEVVDDRTPWKGS</sequence>
<accession>A0A1L8CQI6</accession>
<dbReference type="GO" id="GO:0004851">
    <property type="term" value="F:uroporphyrin-III C-methyltransferase activity"/>
    <property type="evidence" value="ECO:0007669"/>
    <property type="project" value="UniProtKB-EC"/>
</dbReference>
<evidence type="ECO:0000256" key="2">
    <source>
        <dbReference type="ARBA" id="ARBA00012162"/>
    </source>
</evidence>
<keyword evidence="11" id="KW-1185">Reference proteome</keyword>
<dbReference type="UniPathway" id="UPA00262">
    <property type="reaction ID" value="UER00211"/>
</dbReference>
<dbReference type="EC" id="2.1.1.107" evidence="2"/>
<dbReference type="InterPro" id="IPR035996">
    <property type="entry name" value="4pyrrol_Methylase_sf"/>
</dbReference>
<evidence type="ECO:0000259" key="9">
    <source>
        <dbReference type="Pfam" id="PF00590"/>
    </source>
</evidence>
<dbReference type="PANTHER" id="PTHR45790:SF3">
    <property type="entry name" value="S-ADENOSYL-L-METHIONINE-DEPENDENT UROPORPHYRINOGEN III METHYLTRANSFERASE, CHLOROPLASTIC"/>
    <property type="match status" value="1"/>
</dbReference>
<evidence type="ECO:0000256" key="8">
    <source>
        <dbReference type="RuleBase" id="RU003960"/>
    </source>
</evidence>
<feature type="domain" description="Tetrapyrrole methylase" evidence="9">
    <location>
        <begin position="34"/>
        <end position="241"/>
    </location>
</feature>
<comment type="caution">
    <text evidence="10">The sequence shown here is derived from an EMBL/GenBank/DDBJ whole genome shotgun (WGS) entry which is preliminary data.</text>
</comment>
<dbReference type="Pfam" id="PF00590">
    <property type="entry name" value="TP_methylase"/>
    <property type="match status" value="1"/>
</dbReference>
<dbReference type="Proteomes" id="UP000231632">
    <property type="component" value="Unassembled WGS sequence"/>
</dbReference>
<dbReference type="InterPro" id="IPR003043">
    <property type="entry name" value="Uropor_MeTrfase_CS"/>
</dbReference>
<keyword evidence="6" id="KW-0627">Porphyrin biosynthesis</keyword>
<evidence type="ECO:0000256" key="5">
    <source>
        <dbReference type="ARBA" id="ARBA00022691"/>
    </source>
</evidence>
<gene>
    <name evidence="10" type="ORF">MMIC_P2124</name>
</gene>
<evidence type="ECO:0000313" key="11">
    <source>
        <dbReference type="Proteomes" id="UP000231632"/>
    </source>
</evidence>
<dbReference type="InterPro" id="IPR000878">
    <property type="entry name" value="4pyrrol_Mease"/>
</dbReference>
<dbReference type="Gene3D" id="3.30.950.10">
    <property type="entry name" value="Methyltransferase, Cobalt-precorrin-4 Transmethylase, Domain 2"/>
    <property type="match status" value="1"/>
</dbReference>
<keyword evidence="5" id="KW-0949">S-adenosyl-L-methionine</keyword>
<evidence type="ECO:0000256" key="7">
    <source>
        <dbReference type="ARBA" id="ARBA00025705"/>
    </source>
</evidence>
<organism evidence="10 11">
    <name type="scientific">Mariprofundus micogutta</name>
    <dbReference type="NCBI Taxonomy" id="1921010"/>
    <lineage>
        <taxon>Bacteria</taxon>
        <taxon>Pseudomonadati</taxon>
        <taxon>Pseudomonadota</taxon>
        <taxon>Candidatius Mariprofundia</taxon>
        <taxon>Mariprofundales</taxon>
        <taxon>Mariprofundaceae</taxon>
        <taxon>Mariprofundus</taxon>
    </lineage>
</organism>
<dbReference type="InterPro" id="IPR006366">
    <property type="entry name" value="CobA/CysG_C"/>
</dbReference>
<dbReference type="PROSITE" id="PS00840">
    <property type="entry name" value="SUMT_2"/>
    <property type="match status" value="1"/>
</dbReference>
<keyword evidence="3 8" id="KW-0489">Methyltransferase</keyword>
<evidence type="ECO:0000313" key="10">
    <source>
        <dbReference type="EMBL" id="GAV21144.1"/>
    </source>
</evidence>
<dbReference type="CDD" id="cd11642">
    <property type="entry name" value="SUMT"/>
    <property type="match status" value="1"/>
</dbReference>
<dbReference type="STRING" id="1921010.MMIC_P2124"/>
<dbReference type="NCBIfam" id="TIGR01469">
    <property type="entry name" value="cobA_cysG_Cterm"/>
    <property type="match status" value="1"/>
</dbReference>
<comment type="pathway">
    <text evidence="7">Porphyrin-containing compound metabolism; siroheme biosynthesis; precorrin-2 from uroporphyrinogen III: step 1/1.</text>
</comment>
<dbReference type="FunFam" id="3.40.1010.10:FF:000001">
    <property type="entry name" value="Siroheme synthase"/>
    <property type="match status" value="1"/>
</dbReference>
<dbReference type="EMBL" id="BDFD01000021">
    <property type="protein sequence ID" value="GAV21144.1"/>
    <property type="molecule type" value="Genomic_DNA"/>
</dbReference>
<dbReference type="InterPro" id="IPR014776">
    <property type="entry name" value="4pyrrole_Mease_sub2"/>
</dbReference>
<dbReference type="InterPro" id="IPR050161">
    <property type="entry name" value="Siro_Cobalamin_biosynth"/>
</dbReference>
<evidence type="ECO:0000256" key="4">
    <source>
        <dbReference type="ARBA" id="ARBA00022679"/>
    </source>
</evidence>
<reference evidence="10 11" key="1">
    <citation type="journal article" date="2017" name="Arch. Microbiol.">
        <title>Mariprofundus micogutta sp. nov., a novel iron-oxidizing zetaproteobacterium isolated from a deep-sea hydrothermal field at the Bayonnaise knoll of the Izu-Ogasawara arc, and a description of Mariprofundales ord. nov. and Zetaproteobacteria classis nov.</title>
        <authorList>
            <person name="Makita H."/>
            <person name="Tanaka E."/>
            <person name="Mitsunobu S."/>
            <person name="Miyazaki M."/>
            <person name="Nunoura T."/>
            <person name="Uematsu K."/>
            <person name="Takaki Y."/>
            <person name="Nishi S."/>
            <person name="Shimamura S."/>
            <person name="Takai K."/>
        </authorList>
    </citation>
    <scope>NUCLEOTIDE SEQUENCE [LARGE SCALE GENOMIC DNA]</scope>
    <source>
        <strain evidence="10 11">ET2</strain>
    </source>
</reference>
<evidence type="ECO:0000256" key="6">
    <source>
        <dbReference type="ARBA" id="ARBA00023244"/>
    </source>
</evidence>
<proteinExistence type="inferred from homology"/>
<dbReference type="SUPFAM" id="SSF53790">
    <property type="entry name" value="Tetrapyrrole methylase"/>
    <property type="match status" value="1"/>
</dbReference>
<dbReference type="GO" id="GO:0032259">
    <property type="term" value="P:methylation"/>
    <property type="evidence" value="ECO:0007669"/>
    <property type="project" value="UniProtKB-KW"/>
</dbReference>
<dbReference type="InterPro" id="IPR014777">
    <property type="entry name" value="4pyrrole_Mease_sub1"/>
</dbReference>
<dbReference type="AlphaFoldDB" id="A0A1L8CQI6"/>
<protein>
    <recommendedName>
        <fullName evidence="2">uroporphyrinogen-III C-methyltransferase</fullName>
        <ecNumber evidence="2">2.1.1.107</ecNumber>
    </recommendedName>
</protein>
<dbReference type="Gene3D" id="3.40.1010.10">
    <property type="entry name" value="Cobalt-precorrin-4 Transmethylase, Domain 1"/>
    <property type="match status" value="1"/>
</dbReference>
<evidence type="ECO:0000256" key="3">
    <source>
        <dbReference type="ARBA" id="ARBA00022603"/>
    </source>
</evidence>
<keyword evidence="4 8" id="KW-0808">Transferase</keyword>
<dbReference type="NCBIfam" id="NF004790">
    <property type="entry name" value="PRK06136.1"/>
    <property type="match status" value="1"/>
</dbReference>
<evidence type="ECO:0000256" key="1">
    <source>
        <dbReference type="ARBA" id="ARBA00005879"/>
    </source>
</evidence>
<name>A0A1L8CQI6_9PROT</name>
<comment type="similarity">
    <text evidence="1 8">Belongs to the precorrin methyltransferase family.</text>
</comment>